<evidence type="ECO:0000313" key="3">
    <source>
        <dbReference type="Proteomes" id="UP000726737"/>
    </source>
</evidence>
<protein>
    <submittedName>
        <fullName evidence="2">Uncharacterized protein</fullName>
    </submittedName>
</protein>
<keyword evidence="3" id="KW-1185">Reference proteome</keyword>
<dbReference type="AlphaFoldDB" id="A0A9P6PP28"/>
<gene>
    <name evidence="2" type="ORF">BG011_009515</name>
</gene>
<feature type="region of interest" description="Disordered" evidence="1">
    <location>
        <begin position="36"/>
        <end position="100"/>
    </location>
</feature>
<feature type="region of interest" description="Disordered" evidence="1">
    <location>
        <begin position="234"/>
        <end position="368"/>
    </location>
</feature>
<feature type="compositionally biased region" description="Low complexity" evidence="1">
    <location>
        <begin position="345"/>
        <end position="357"/>
    </location>
</feature>
<feature type="region of interest" description="Disordered" evidence="1">
    <location>
        <begin position="112"/>
        <end position="192"/>
    </location>
</feature>
<proteinExistence type="predicted"/>
<sequence>MDPSSQESEAAPAFSLVAKGPMLTTNSEKLFNDVAQDDTNEEVSASSSISGSGIFSPSLGLAAPLKSSFSASRREDSGEEENMVEVEEEEEEGEEEGLELVQEELRFEVYFRPRNTRPLSSASSTSTVMTGDSQQSSSLDSQQSSSLDSQHGEDDDDEAAEPLTRRERKLEQKRKMRRHKRRLLVNDAKRKQEQLERIQAQLELKTLGKIRQQVSFWEEKGVLEQKVVAMLEVDDDSDETNNASNNDSFVKRQQDEPRLVPGSEEGPSTSMSMNKGEQAKKDMPLSLSHLQKQLYRGSSENSTAVESAFEEKDNRSAFMEPTSPSSSKVPKLEEPLMQARRKFSSSDTSQVQMSSSESGRETFMSDID</sequence>
<feature type="compositionally biased region" description="Polar residues" evidence="1">
    <location>
        <begin position="288"/>
        <end position="305"/>
    </location>
</feature>
<evidence type="ECO:0000313" key="2">
    <source>
        <dbReference type="EMBL" id="KAG0249201.1"/>
    </source>
</evidence>
<feature type="compositionally biased region" description="Polar residues" evidence="1">
    <location>
        <begin position="117"/>
        <end position="131"/>
    </location>
</feature>
<name>A0A9P6PP28_9FUNG</name>
<feature type="compositionally biased region" description="Low complexity" evidence="1">
    <location>
        <begin position="44"/>
        <end position="58"/>
    </location>
</feature>
<dbReference type="Proteomes" id="UP000726737">
    <property type="component" value="Unassembled WGS sequence"/>
</dbReference>
<dbReference type="OrthoDB" id="2447448at2759"/>
<feature type="compositionally biased region" description="Basic residues" evidence="1">
    <location>
        <begin position="171"/>
        <end position="183"/>
    </location>
</feature>
<organism evidence="2 3">
    <name type="scientific">Mortierella polycephala</name>
    <dbReference type="NCBI Taxonomy" id="41804"/>
    <lineage>
        <taxon>Eukaryota</taxon>
        <taxon>Fungi</taxon>
        <taxon>Fungi incertae sedis</taxon>
        <taxon>Mucoromycota</taxon>
        <taxon>Mortierellomycotina</taxon>
        <taxon>Mortierellomycetes</taxon>
        <taxon>Mortierellales</taxon>
        <taxon>Mortierellaceae</taxon>
        <taxon>Mortierella</taxon>
    </lineage>
</organism>
<comment type="caution">
    <text evidence="2">The sequence shown here is derived from an EMBL/GenBank/DDBJ whole genome shotgun (WGS) entry which is preliminary data.</text>
</comment>
<evidence type="ECO:0000256" key="1">
    <source>
        <dbReference type="SAM" id="MobiDB-lite"/>
    </source>
</evidence>
<dbReference type="EMBL" id="JAAAJA010000856">
    <property type="protein sequence ID" value="KAG0249201.1"/>
    <property type="molecule type" value="Genomic_DNA"/>
</dbReference>
<feature type="compositionally biased region" description="Acidic residues" evidence="1">
    <location>
        <begin position="77"/>
        <end position="100"/>
    </location>
</feature>
<feature type="compositionally biased region" description="Polar residues" evidence="1">
    <location>
        <begin position="266"/>
        <end position="275"/>
    </location>
</feature>
<feature type="compositionally biased region" description="Basic and acidic residues" evidence="1">
    <location>
        <begin position="249"/>
        <end position="258"/>
    </location>
</feature>
<reference evidence="2" key="1">
    <citation type="journal article" date="2020" name="Fungal Divers.">
        <title>Resolving the Mortierellaceae phylogeny through synthesis of multi-gene phylogenetics and phylogenomics.</title>
        <authorList>
            <person name="Vandepol N."/>
            <person name="Liber J."/>
            <person name="Desiro A."/>
            <person name="Na H."/>
            <person name="Kennedy M."/>
            <person name="Barry K."/>
            <person name="Grigoriev I.V."/>
            <person name="Miller A.N."/>
            <person name="O'Donnell K."/>
            <person name="Stajich J.E."/>
            <person name="Bonito G."/>
        </authorList>
    </citation>
    <scope>NUCLEOTIDE SEQUENCE</scope>
    <source>
        <strain evidence="2">KOD948</strain>
    </source>
</reference>
<feature type="compositionally biased region" description="Low complexity" evidence="1">
    <location>
        <begin position="132"/>
        <end position="149"/>
    </location>
</feature>
<accession>A0A9P6PP28</accession>